<organism evidence="1 2">
    <name type="scientific">Pisolithus tinctorius Marx 270</name>
    <dbReference type="NCBI Taxonomy" id="870435"/>
    <lineage>
        <taxon>Eukaryota</taxon>
        <taxon>Fungi</taxon>
        <taxon>Dikarya</taxon>
        <taxon>Basidiomycota</taxon>
        <taxon>Agaricomycotina</taxon>
        <taxon>Agaricomycetes</taxon>
        <taxon>Agaricomycetidae</taxon>
        <taxon>Boletales</taxon>
        <taxon>Sclerodermatineae</taxon>
        <taxon>Pisolithaceae</taxon>
        <taxon>Pisolithus</taxon>
    </lineage>
</organism>
<dbReference type="InParanoid" id="A0A0C3KJE0"/>
<gene>
    <name evidence="1" type="ORF">M404DRAFT_996526</name>
</gene>
<evidence type="ECO:0000313" key="1">
    <source>
        <dbReference type="EMBL" id="KIO09687.1"/>
    </source>
</evidence>
<accession>A0A0C3KJE0</accession>
<dbReference type="HOGENOM" id="CLU_2198014_0_0_1"/>
<reference evidence="2" key="2">
    <citation type="submission" date="2015-01" db="EMBL/GenBank/DDBJ databases">
        <title>Evolutionary Origins and Diversification of the Mycorrhizal Mutualists.</title>
        <authorList>
            <consortium name="DOE Joint Genome Institute"/>
            <consortium name="Mycorrhizal Genomics Consortium"/>
            <person name="Kohler A."/>
            <person name="Kuo A."/>
            <person name="Nagy L.G."/>
            <person name="Floudas D."/>
            <person name="Copeland A."/>
            <person name="Barry K.W."/>
            <person name="Cichocki N."/>
            <person name="Veneault-Fourrey C."/>
            <person name="LaButti K."/>
            <person name="Lindquist E.A."/>
            <person name="Lipzen A."/>
            <person name="Lundell T."/>
            <person name="Morin E."/>
            <person name="Murat C."/>
            <person name="Riley R."/>
            <person name="Ohm R."/>
            <person name="Sun H."/>
            <person name="Tunlid A."/>
            <person name="Henrissat B."/>
            <person name="Grigoriev I.V."/>
            <person name="Hibbett D.S."/>
            <person name="Martin F."/>
        </authorList>
    </citation>
    <scope>NUCLEOTIDE SEQUENCE [LARGE SCALE GENOMIC DNA]</scope>
    <source>
        <strain evidence="2">Marx 270</strain>
    </source>
</reference>
<dbReference type="Proteomes" id="UP000054217">
    <property type="component" value="Unassembled WGS sequence"/>
</dbReference>
<dbReference type="EMBL" id="KN831954">
    <property type="protein sequence ID" value="KIO09687.1"/>
    <property type="molecule type" value="Genomic_DNA"/>
</dbReference>
<name>A0A0C3KJE0_PISTI</name>
<protein>
    <submittedName>
        <fullName evidence="1">Uncharacterized protein</fullName>
    </submittedName>
</protein>
<keyword evidence="2" id="KW-1185">Reference proteome</keyword>
<evidence type="ECO:0000313" key="2">
    <source>
        <dbReference type="Proteomes" id="UP000054217"/>
    </source>
</evidence>
<sequence length="108" mass="11589">MAVFPPCIRECIGLLSALPTTVSACFTVRLSIVQAVPTTAELPCQVYARMSAIHFANLPKLPGDIESSRDGARTTTLRREAVLQLEAMKYPEPGSCFSCPVALTIYGG</sequence>
<proteinExistence type="predicted"/>
<dbReference type="AlphaFoldDB" id="A0A0C3KJE0"/>
<reference evidence="1 2" key="1">
    <citation type="submission" date="2014-04" db="EMBL/GenBank/DDBJ databases">
        <authorList>
            <consortium name="DOE Joint Genome Institute"/>
            <person name="Kuo A."/>
            <person name="Kohler A."/>
            <person name="Costa M.D."/>
            <person name="Nagy L.G."/>
            <person name="Floudas D."/>
            <person name="Copeland A."/>
            <person name="Barry K.W."/>
            <person name="Cichocki N."/>
            <person name="Veneault-Fourrey C."/>
            <person name="LaButti K."/>
            <person name="Lindquist E.A."/>
            <person name="Lipzen A."/>
            <person name="Lundell T."/>
            <person name="Morin E."/>
            <person name="Murat C."/>
            <person name="Sun H."/>
            <person name="Tunlid A."/>
            <person name="Henrissat B."/>
            <person name="Grigoriev I.V."/>
            <person name="Hibbett D.S."/>
            <person name="Martin F."/>
            <person name="Nordberg H.P."/>
            <person name="Cantor M.N."/>
            <person name="Hua S.X."/>
        </authorList>
    </citation>
    <scope>NUCLEOTIDE SEQUENCE [LARGE SCALE GENOMIC DNA]</scope>
    <source>
        <strain evidence="1 2">Marx 270</strain>
    </source>
</reference>